<reference evidence="15" key="1">
    <citation type="submission" date="2020-04" db="EMBL/GenBank/DDBJ databases">
        <authorList>
            <person name="Alioto T."/>
            <person name="Alioto T."/>
            <person name="Gomez Garrido J."/>
        </authorList>
    </citation>
    <scope>NUCLEOTIDE SEQUENCE</scope>
    <source>
        <strain evidence="15">A484AB</strain>
    </source>
</reference>
<feature type="region of interest" description="Disordered" evidence="13">
    <location>
        <begin position="1"/>
        <end position="77"/>
    </location>
</feature>
<dbReference type="Gene3D" id="2.60.470.10">
    <property type="entry name" value="Acid-sensing ion channels like domains"/>
    <property type="match status" value="1"/>
</dbReference>
<evidence type="ECO:0000256" key="7">
    <source>
        <dbReference type="ARBA" id="ARBA00023065"/>
    </source>
</evidence>
<keyword evidence="9" id="KW-0325">Glycoprotein</keyword>
<evidence type="ECO:0000256" key="2">
    <source>
        <dbReference type="ARBA" id="ARBA00022448"/>
    </source>
</evidence>
<keyword evidence="16" id="KW-1185">Reference proteome</keyword>
<feature type="compositionally biased region" description="Low complexity" evidence="13">
    <location>
        <begin position="199"/>
        <end position="214"/>
    </location>
</feature>
<keyword evidence="2 12" id="KW-0813">Transport</keyword>
<dbReference type="AlphaFoldDB" id="A0A7D9DN49"/>
<feature type="region of interest" description="Disordered" evidence="13">
    <location>
        <begin position="183"/>
        <end position="289"/>
    </location>
</feature>
<name>A0A7D9DN49_PARCT</name>
<proteinExistence type="inferred from homology"/>
<keyword evidence="4 12" id="KW-0812">Transmembrane</keyword>
<keyword evidence="5 14" id="KW-1133">Transmembrane helix</keyword>
<keyword evidence="3 12" id="KW-0894">Sodium channel</keyword>
<dbReference type="PANTHER" id="PTHR11690">
    <property type="entry name" value="AMILORIDE-SENSITIVE SODIUM CHANNEL-RELATED"/>
    <property type="match status" value="1"/>
</dbReference>
<feature type="compositionally biased region" description="Polar residues" evidence="13">
    <location>
        <begin position="215"/>
        <end position="224"/>
    </location>
</feature>
<protein>
    <submittedName>
        <fullName evidence="15">Degenerin deg-1-like</fullName>
    </submittedName>
</protein>
<feature type="transmembrane region" description="Helical" evidence="14">
    <location>
        <begin position="629"/>
        <end position="655"/>
    </location>
</feature>
<dbReference type="GO" id="GO:0005886">
    <property type="term" value="C:plasma membrane"/>
    <property type="evidence" value="ECO:0007669"/>
    <property type="project" value="TreeGrafter"/>
</dbReference>
<dbReference type="EMBL" id="CACRXK020001463">
    <property type="protein sequence ID" value="CAB3989309.1"/>
    <property type="molecule type" value="Genomic_DNA"/>
</dbReference>
<feature type="compositionally biased region" description="Low complexity" evidence="13">
    <location>
        <begin position="225"/>
        <end position="236"/>
    </location>
</feature>
<accession>A0A7D9DN49</accession>
<evidence type="ECO:0000256" key="6">
    <source>
        <dbReference type="ARBA" id="ARBA00023053"/>
    </source>
</evidence>
<dbReference type="Proteomes" id="UP001152795">
    <property type="component" value="Unassembled WGS sequence"/>
</dbReference>
<comment type="caution">
    <text evidence="15">The sequence shown here is derived from an EMBL/GenBank/DDBJ whole genome shotgun (WGS) entry which is preliminary data.</text>
</comment>
<dbReference type="Pfam" id="PF00858">
    <property type="entry name" value="ASC"/>
    <property type="match status" value="1"/>
</dbReference>
<evidence type="ECO:0000256" key="13">
    <source>
        <dbReference type="SAM" id="MobiDB-lite"/>
    </source>
</evidence>
<keyword evidence="10 12" id="KW-0739">Sodium transport</keyword>
<organism evidence="15 16">
    <name type="scientific">Paramuricea clavata</name>
    <name type="common">Red gorgonian</name>
    <name type="synonym">Violescent sea-whip</name>
    <dbReference type="NCBI Taxonomy" id="317549"/>
    <lineage>
        <taxon>Eukaryota</taxon>
        <taxon>Metazoa</taxon>
        <taxon>Cnidaria</taxon>
        <taxon>Anthozoa</taxon>
        <taxon>Octocorallia</taxon>
        <taxon>Malacalcyonacea</taxon>
        <taxon>Plexauridae</taxon>
        <taxon>Paramuricea</taxon>
    </lineage>
</organism>
<gene>
    <name evidence="15" type="ORF">PACLA_8A001165</name>
</gene>
<evidence type="ECO:0000256" key="10">
    <source>
        <dbReference type="ARBA" id="ARBA00023201"/>
    </source>
</evidence>
<evidence type="ECO:0000256" key="4">
    <source>
        <dbReference type="ARBA" id="ARBA00022692"/>
    </source>
</evidence>
<dbReference type="PRINTS" id="PR01078">
    <property type="entry name" value="AMINACHANNEL"/>
</dbReference>
<evidence type="ECO:0000313" key="16">
    <source>
        <dbReference type="Proteomes" id="UP001152795"/>
    </source>
</evidence>
<feature type="transmembrane region" description="Helical" evidence="14">
    <location>
        <begin position="104"/>
        <end position="126"/>
    </location>
</feature>
<feature type="compositionally biased region" description="Acidic residues" evidence="13">
    <location>
        <begin position="269"/>
        <end position="284"/>
    </location>
</feature>
<dbReference type="FunFam" id="1.10.287.770:FF:000001">
    <property type="entry name" value="Acid-sensing ion channel subunit 1"/>
    <property type="match status" value="1"/>
</dbReference>
<evidence type="ECO:0000256" key="3">
    <source>
        <dbReference type="ARBA" id="ARBA00022461"/>
    </source>
</evidence>
<comment type="subcellular location">
    <subcellularLocation>
        <location evidence="1">Membrane</location>
        <topology evidence="1">Multi-pass membrane protein</topology>
    </subcellularLocation>
</comment>
<keyword evidence="7 12" id="KW-0406">Ion transport</keyword>
<evidence type="ECO:0000256" key="9">
    <source>
        <dbReference type="ARBA" id="ARBA00023180"/>
    </source>
</evidence>
<evidence type="ECO:0000256" key="11">
    <source>
        <dbReference type="ARBA" id="ARBA00023303"/>
    </source>
</evidence>
<keyword evidence="11 12" id="KW-0407">Ion channel</keyword>
<feature type="compositionally biased region" description="Polar residues" evidence="13">
    <location>
        <begin position="238"/>
        <end position="252"/>
    </location>
</feature>
<keyword evidence="6" id="KW-0915">Sodium</keyword>
<sequence>MQRSQSLHGRKPPPYDNYHGRSQPYTLYGRELFLPKPGNTPSFHSTNRMDPRMNSRIDPQAQRKNGASSPKEKKESKSFKKLVHSFMGYTSAHGIGRLAESKTIFWKIFWSLVCMGAFSMFIYQFIGLFQQFLSKPVSTSVSVTFEKRLPFPAVTICNLNMIRKDAIPPTVKDALQKKYDYSWSSTDDSGTTRRRRNVPSTDSPSTDTSGTTPSWTVPSGTAPSGTDTYGTDTYGTAPSGTDTSGTAPSATDTSDKDTYGTDAPTTDYSDQDYPDDSYYNDDEYSNYRDDAREYGSDYENYDEDEEEEFPDIKKVSEETKLRIEIDRLIGSLDDVDLYESGHLFDRLIRNCTWKGIDCKFGNISKYWSQEWNYKYGNCFTFNRGVDEEGRPQRVFRATKPGPSQGLSLEIDVQQKQYIGALTVEAGIRVLLHDQGHMTFPYEEGFSVSPGMATSVGIKKTQIIRLDRFNNKSCLPQDELPMTNIYRRYKNITTYSQQACLKSCLGLSQRIRCKCSENEFPSDRDPCDVFDTKTSTCLKTVKYLFNNDRLSCLADCRQPCKEEVIQKTISSSQWPSKAYKDYLISQKKYHNESDNMLQLNVFFNELNYEKIEEQFSYGTINLLADVGGQLGLWIGISVITVCELLELIVMFFAVCIKKINAVSEVHEVPAYG</sequence>
<dbReference type="Gene3D" id="1.10.287.770">
    <property type="entry name" value="YojJ-like"/>
    <property type="match status" value="1"/>
</dbReference>
<evidence type="ECO:0000256" key="1">
    <source>
        <dbReference type="ARBA" id="ARBA00004141"/>
    </source>
</evidence>
<dbReference type="InterPro" id="IPR001873">
    <property type="entry name" value="ENaC"/>
</dbReference>
<keyword evidence="8 14" id="KW-0472">Membrane</keyword>
<dbReference type="GO" id="GO:0015280">
    <property type="term" value="F:ligand-gated sodium channel activity"/>
    <property type="evidence" value="ECO:0007669"/>
    <property type="project" value="TreeGrafter"/>
</dbReference>
<evidence type="ECO:0000313" key="15">
    <source>
        <dbReference type="EMBL" id="CAB3989309.1"/>
    </source>
</evidence>
<comment type="similarity">
    <text evidence="12">Belongs to the amiloride-sensitive sodium channel (TC 1.A.6) family.</text>
</comment>
<dbReference type="PANTHER" id="PTHR11690:SF248">
    <property type="entry name" value="PICKPOCKET 17, ISOFORM A"/>
    <property type="match status" value="1"/>
</dbReference>
<dbReference type="OrthoDB" id="5971051at2759"/>
<evidence type="ECO:0000256" key="12">
    <source>
        <dbReference type="RuleBase" id="RU000679"/>
    </source>
</evidence>
<evidence type="ECO:0000256" key="8">
    <source>
        <dbReference type="ARBA" id="ARBA00023136"/>
    </source>
</evidence>
<evidence type="ECO:0000256" key="14">
    <source>
        <dbReference type="SAM" id="Phobius"/>
    </source>
</evidence>
<evidence type="ECO:0000256" key="5">
    <source>
        <dbReference type="ARBA" id="ARBA00022989"/>
    </source>
</evidence>